<evidence type="ECO:0000313" key="2">
    <source>
        <dbReference type="EMBL" id="BCS80057.1"/>
    </source>
</evidence>
<gene>
    <name evidence="2" type="ORF">CaldiYA01_00170</name>
</gene>
<dbReference type="Gene3D" id="3.10.310.50">
    <property type="match status" value="1"/>
</dbReference>
<keyword evidence="3" id="KW-1185">Reference proteome</keyword>
<name>A0ABM7NIY2_9FIRM</name>
<protein>
    <recommendedName>
        <fullName evidence="1">TPM domain-containing protein</fullName>
    </recommendedName>
</protein>
<reference evidence="2 3" key="1">
    <citation type="submission" date="2021-02" db="EMBL/GenBank/DDBJ databases">
        <title>Nitrogen-fixing ability and nitrogen fixation related genes of thermophilic fermentative bacteria in the genus Caldicellulosiruptor.</title>
        <authorList>
            <person name="Chen Y."/>
            <person name="Nishihara A."/>
            <person name="Haruta S."/>
        </authorList>
    </citation>
    <scope>NUCLEOTIDE SEQUENCE [LARGE SCALE GENOMIC DNA]</scope>
    <source>
        <strain evidence="2 3">YA01</strain>
    </source>
</reference>
<dbReference type="InterPro" id="IPR007621">
    <property type="entry name" value="TPM_dom"/>
</dbReference>
<evidence type="ECO:0000313" key="3">
    <source>
        <dbReference type="Proteomes" id="UP000663623"/>
    </source>
</evidence>
<dbReference type="Proteomes" id="UP000663623">
    <property type="component" value="Chromosome"/>
</dbReference>
<proteinExistence type="predicted"/>
<dbReference type="Pfam" id="PF04536">
    <property type="entry name" value="TPM_phosphatase"/>
    <property type="match status" value="1"/>
</dbReference>
<accession>A0ABM7NIY2</accession>
<evidence type="ECO:0000259" key="1">
    <source>
        <dbReference type="Pfam" id="PF04536"/>
    </source>
</evidence>
<feature type="domain" description="TPM" evidence="1">
    <location>
        <begin position="1"/>
        <end position="38"/>
    </location>
</feature>
<organism evidence="2 3">
    <name type="scientific">Caldicellulosiruptor diazotrophicus</name>
    <dbReference type="NCBI Taxonomy" id="2806205"/>
    <lineage>
        <taxon>Bacteria</taxon>
        <taxon>Bacillati</taxon>
        <taxon>Bacillota</taxon>
        <taxon>Bacillota incertae sedis</taxon>
        <taxon>Caldicellulosiruptorales</taxon>
        <taxon>Caldicellulosiruptoraceae</taxon>
        <taxon>Caldicellulosiruptor</taxon>
    </lineage>
</organism>
<sequence length="55" mass="5950">MEGAITDGEAGMILDEYAIPAFENKEYSKGIKNTFFAVASEVANEYGLKLKGLFG</sequence>
<dbReference type="EMBL" id="AP024480">
    <property type="protein sequence ID" value="BCS80057.1"/>
    <property type="molecule type" value="Genomic_DNA"/>
</dbReference>